<dbReference type="InterPro" id="IPR013149">
    <property type="entry name" value="ADH-like_C"/>
</dbReference>
<dbReference type="Gene3D" id="3.90.180.10">
    <property type="entry name" value="Medium-chain alcohol dehydrogenases, catalytic domain"/>
    <property type="match status" value="1"/>
</dbReference>
<dbReference type="Proteomes" id="UP001212602">
    <property type="component" value="Unassembled WGS sequence"/>
</dbReference>
<dbReference type="Gene3D" id="3.40.50.720">
    <property type="entry name" value="NAD(P)-binding Rossmann-like Domain"/>
    <property type="match status" value="1"/>
</dbReference>
<gene>
    <name evidence="2" type="ORF">PGB34_06525</name>
</gene>
<dbReference type="SUPFAM" id="SSF50129">
    <property type="entry name" value="GroES-like"/>
    <property type="match status" value="1"/>
</dbReference>
<dbReference type="PANTHER" id="PTHR43677:SF4">
    <property type="entry name" value="QUINONE OXIDOREDUCTASE-LIKE PROTEIN 2"/>
    <property type="match status" value="1"/>
</dbReference>
<dbReference type="Pfam" id="PF00107">
    <property type="entry name" value="ADH_zinc_N"/>
    <property type="match status" value="1"/>
</dbReference>
<dbReference type="AlphaFoldDB" id="A0AAE3T074"/>
<comment type="caution">
    <text evidence="2">The sequence shown here is derived from an EMBL/GenBank/DDBJ whole genome shotgun (WGS) entry which is preliminary data.</text>
</comment>
<evidence type="ECO:0000313" key="3">
    <source>
        <dbReference type="Proteomes" id="UP001212602"/>
    </source>
</evidence>
<dbReference type="RefSeq" id="WP_271427256.1">
    <property type="nucleotide sequence ID" value="NZ_JAQIPB010000002.1"/>
</dbReference>
<dbReference type="SMART" id="SM00829">
    <property type="entry name" value="PKS_ER"/>
    <property type="match status" value="1"/>
</dbReference>
<dbReference type="InterPro" id="IPR051397">
    <property type="entry name" value="Zn-ADH-like_protein"/>
</dbReference>
<name>A0AAE3T074_9BURK</name>
<dbReference type="InterPro" id="IPR020843">
    <property type="entry name" value="ER"/>
</dbReference>
<evidence type="ECO:0000259" key="1">
    <source>
        <dbReference type="SMART" id="SM00829"/>
    </source>
</evidence>
<dbReference type="GO" id="GO:0016491">
    <property type="term" value="F:oxidoreductase activity"/>
    <property type="evidence" value="ECO:0007669"/>
    <property type="project" value="InterPro"/>
</dbReference>
<dbReference type="Pfam" id="PF08240">
    <property type="entry name" value="ADH_N"/>
    <property type="match status" value="1"/>
</dbReference>
<dbReference type="InterPro" id="IPR013154">
    <property type="entry name" value="ADH-like_N"/>
</dbReference>
<dbReference type="PANTHER" id="PTHR43677">
    <property type="entry name" value="SHORT-CHAIN DEHYDROGENASE/REDUCTASE"/>
    <property type="match status" value="1"/>
</dbReference>
<reference evidence="2" key="1">
    <citation type="submission" date="2023-01" db="EMBL/GenBank/DDBJ databases">
        <title>Xenophilus mangrovi sp. nov., isolated from soil of Mangrove nature reserve.</title>
        <authorList>
            <person name="Xu S."/>
            <person name="Liu Z."/>
            <person name="Xu Y."/>
        </authorList>
    </citation>
    <scope>NUCLEOTIDE SEQUENCE</scope>
    <source>
        <strain evidence="2">YW8</strain>
    </source>
</reference>
<feature type="domain" description="Enoyl reductase (ER)" evidence="1">
    <location>
        <begin position="10"/>
        <end position="322"/>
    </location>
</feature>
<organism evidence="2 3">
    <name type="scientific">Xenophilus arseniciresistens</name>
    <dbReference type="NCBI Taxonomy" id="1283306"/>
    <lineage>
        <taxon>Bacteria</taxon>
        <taxon>Pseudomonadati</taxon>
        <taxon>Pseudomonadota</taxon>
        <taxon>Betaproteobacteria</taxon>
        <taxon>Burkholderiales</taxon>
        <taxon>Comamonadaceae</taxon>
        <taxon>Xenophilus</taxon>
    </lineage>
</organism>
<dbReference type="SUPFAM" id="SSF51735">
    <property type="entry name" value="NAD(P)-binding Rossmann-fold domains"/>
    <property type="match status" value="1"/>
</dbReference>
<protein>
    <submittedName>
        <fullName evidence="2">NADPH:quinone oxidoreductase family protein</fullName>
    </submittedName>
</protein>
<evidence type="ECO:0000313" key="2">
    <source>
        <dbReference type="EMBL" id="MDA7416017.1"/>
    </source>
</evidence>
<sequence>MKAVLCRQYGPPASLVCEEVAPLQPGPGQVVVTVHAAAANFPDTLIIENRYQFKPTLPFSPGGEVAGVVKAVGEGVQGFAPGERVIAVCGWGGFADEVACEAGKLIRLPEGIAMEAAAALVITYGTTHYALRRRAQLQPGQTLLVLGAAGGTGLSAVELGKLMGAQVIAAASSDEKLALCRSYGADHVINYAQEDLRAGIARITNGRGVDIVYDPVGGAFTEAAVRSLAWEGRLLVIGFTAGEIPRLPLNLPLLKGASVVGVFYGGFTQRSPQEADVLMQELLGWLREGRIRPHVTQRLALEQAAQALQALAERRALGKIVLSTAAGRAAAQQGAAA</sequence>
<dbReference type="EMBL" id="JAQIPB010000002">
    <property type="protein sequence ID" value="MDA7416017.1"/>
    <property type="molecule type" value="Genomic_DNA"/>
</dbReference>
<dbReference type="InterPro" id="IPR036291">
    <property type="entry name" value="NAD(P)-bd_dom_sf"/>
</dbReference>
<proteinExistence type="predicted"/>
<dbReference type="CDD" id="cd08241">
    <property type="entry name" value="QOR1"/>
    <property type="match status" value="1"/>
</dbReference>
<keyword evidence="3" id="KW-1185">Reference proteome</keyword>
<accession>A0AAE3T074</accession>
<dbReference type="InterPro" id="IPR011032">
    <property type="entry name" value="GroES-like_sf"/>
</dbReference>